<evidence type="ECO:0000313" key="1">
    <source>
        <dbReference type="EMBL" id="QHU11847.1"/>
    </source>
</evidence>
<accession>A0A6C0K555</accession>
<sequence length="165" mass="19964">MEPLSPQEKKTYQDNINAAYAQELRLLPENPTVRDNNRMHARISRLRKTLLKTMLEQKLKKLKAQNRNFRLLDAILSVKKPPVDSRTRIQLKTRISQLQQQEQSSLWKLSQQQQEQQDRSKKQKQWMLRLSPIRQTLPFILQQQEEEQQQQQQDVIKKYLSQQYW</sequence>
<dbReference type="EMBL" id="MN740791">
    <property type="protein sequence ID" value="QHU11847.1"/>
    <property type="molecule type" value="Genomic_DNA"/>
</dbReference>
<organism evidence="1">
    <name type="scientific">viral metagenome</name>
    <dbReference type="NCBI Taxonomy" id="1070528"/>
    <lineage>
        <taxon>unclassified sequences</taxon>
        <taxon>metagenomes</taxon>
        <taxon>organismal metagenomes</taxon>
    </lineage>
</organism>
<reference evidence="1" key="1">
    <citation type="journal article" date="2020" name="Nature">
        <title>Giant virus diversity and host interactions through global metagenomics.</title>
        <authorList>
            <person name="Schulz F."/>
            <person name="Roux S."/>
            <person name="Paez-Espino D."/>
            <person name="Jungbluth S."/>
            <person name="Walsh D.A."/>
            <person name="Denef V.J."/>
            <person name="McMahon K.D."/>
            <person name="Konstantinidis K.T."/>
            <person name="Eloe-Fadrosh E.A."/>
            <person name="Kyrpides N.C."/>
            <person name="Woyke T."/>
        </authorList>
    </citation>
    <scope>NUCLEOTIDE SEQUENCE</scope>
    <source>
        <strain evidence="1">GVMAG-S-1101169-75</strain>
    </source>
</reference>
<dbReference type="AlphaFoldDB" id="A0A6C0K555"/>
<protein>
    <submittedName>
        <fullName evidence="1">Uncharacterized protein</fullName>
    </submittedName>
</protein>
<name>A0A6C0K555_9ZZZZ</name>
<proteinExistence type="predicted"/>